<evidence type="ECO:0000313" key="2">
    <source>
        <dbReference type="Proteomes" id="UP000599074"/>
    </source>
</evidence>
<proteinExistence type="predicted"/>
<gene>
    <name evidence="1" type="ORF">Pme01_51470</name>
</gene>
<name>A0A8J3X2L0_9ACTN</name>
<sequence>MKGGHGIVSYRIARAAAARPPGTVMGNVPQMAANHPFSANFPLRDPLLWARRRSEWVELHPEAPPISACNLAIYRGRLAPGQVEATTGDRFTLGGRQRCLTYD</sequence>
<dbReference type="EMBL" id="BOON01000053">
    <property type="protein sequence ID" value="GII25550.1"/>
    <property type="molecule type" value="Genomic_DNA"/>
</dbReference>
<evidence type="ECO:0000313" key="1">
    <source>
        <dbReference type="EMBL" id="GII25550.1"/>
    </source>
</evidence>
<comment type="caution">
    <text evidence="1">The sequence shown here is derived from an EMBL/GenBank/DDBJ whole genome shotgun (WGS) entry which is preliminary data.</text>
</comment>
<dbReference type="AlphaFoldDB" id="A0A8J3X2L0"/>
<organism evidence="1 2">
    <name type="scientific">Planosporangium mesophilum</name>
    <dbReference type="NCBI Taxonomy" id="689768"/>
    <lineage>
        <taxon>Bacteria</taxon>
        <taxon>Bacillati</taxon>
        <taxon>Actinomycetota</taxon>
        <taxon>Actinomycetes</taxon>
        <taxon>Micromonosporales</taxon>
        <taxon>Micromonosporaceae</taxon>
        <taxon>Planosporangium</taxon>
    </lineage>
</organism>
<accession>A0A8J3X2L0</accession>
<reference evidence="1" key="1">
    <citation type="submission" date="2021-01" db="EMBL/GenBank/DDBJ databases">
        <title>Whole genome shotgun sequence of Planosporangium mesophilum NBRC 109066.</title>
        <authorList>
            <person name="Komaki H."/>
            <person name="Tamura T."/>
        </authorList>
    </citation>
    <scope>NUCLEOTIDE SEQUENCE</scope>
    <source>
        <strain evidence="1">NBRC 109066</strain>
    </source>
</reference>
<keyword evidence="2" id="KW-1185">Reference proteome</keyword>
<dbReference type="Proteomes" id="UP000599074">
    <property type="component" value="Unassembled WGS sequence"/>
</dbReference>
<protein>
    <submittedName>
        <fullName evidence="1">Uncharacterized protein</fullName>
    </submittedName>
</protein>